<keyword evidence="1 3" id="KW-0436">Ligase</keyword>
<dbReference type="Pfam" id="PF02237">
    <property type="entry name" value="BPL_C"/>
    <property type="match status" value="1"/>
</dbReference>
<evidence type="ECO:0000313" key="5">
    <source>
        <dbReference type="EMBL" id="MBH1940994.1"/>
    </source>
</evidence>
<evidence type="ECO:0000256" key="1">
    <source>
        <dbReference type="ARBA" id="ARBA00022598"/>
    </source>
</evidence>
<dbReference type="PROSITE" id="PS51733">
    <property type="entry name" value="BPL_LPL_CATALYTIC"/>
    <property type="match status" value="1"/>
</dbReference>
<feature type="DNA-binding region" description="H-T-H motif" evidence="3">
    <location>
        <begin position="21"/>
        <end position="40"/>
    </location>
</feature>
<comment type="function">
    <text evidence="3">Acts both as a biotin--[acetyl-CoA-carboxylase] ligase and a repressor.</text>
</comment>
<accession>A0A8J7H2H7</accession>
<dbReference type="InterPro" id="IPR003142">
    <property type="entry name" value="BPL_C"/>
</dbReference>
<dbReference type="EC" id="6.3.4.15" evidence="3"/>
<feature type="binding site" evidence="3">
    <location>
        <position position="116"/>
    </location>
    <ligand>
        <name>biotin</name>
        <dbReference type="ChEBI" id="CHEBI:57586"/>
    </ligand>
</feature>
<keyword evidence="2 3" id="KW-0092">Biotin</keyword>
<dbReference type="InterPro" id="IPR036390">
    <property type="entry name" value="WH_DNA-bd_sf"/>
</dbReference>
<dbReference type="SUPFAM" id="SSF46785">
    <property type="entry name" value="Winged helix' DNA-binding domain"/>
    <property type="match status" value="1"/>
</dbReference>
<keyword evidence="3" id="KW-0547">Nucleotide-binding</keyword>
<sequence>MELKQQVLKILEENRGESVNGAKLAGELYVTRSAIWKAVKSLQKDGYRIVAVTNKGYSLLPQNDIVSAESILPYLKGNAVNFELDVHQTVTSTNTIAKEMAGKGAKEGTVIVAMEQTEGRGRMGRTFYSPNSSGIYFSVILRPKLTLEDSLLITTATAVAVAKAMDAVAGVKAEIKWVNDIFVNKKKVCGILTEASLNFENGGLEYAVVGIGINISTDTFPEDIKKVAGSLFHIKPTDVPITSVLVAEVLNNIADCMNSLTDKKYLEEYRRRSFLIGRKIMVLKGKETLPAKALDIDEKARLVVEYEDKTREALSSGEVSVRSI</sequence>
<dbReference type="AlphaFoldDB" id="A0A8J7H2H7"/>
<keyword evidence="3" id="KW-0678">Repressor</keyword>
<dbReference type="GO" id="GO:0005737">
    <property type="term" value="C:cytoplasm"/>
    <property type="evidence" value="ECO:0007669"/>
    <property type="project" value="TreeGrafter"/>
</dbReference>
<dbReference type="CDD" id="cd16442">
    <property type="entry name" value="BPL"/>
    <property type="match status" value="1"/>
</dbReference>
<protein>
    <recommendedName>
        <fullName evidence="3">Bifunctional ligase/repressor BirA</fullName>
    </recommendedName>
    <alternativeName>
        <fullName evidence="3">Biotin--[acetyl-CoA-carboxylase] ligase</fullName>
        <ecNumber evidence="3">6.3.4.15</ecNumber>
    </alternativeName>
    <alternativeName>
        <fullName evidence="3">Biotin--protein ligase</fullName>
    </alternativeName>
    <alternativeName>
        <fullName evidence="3">Biotin-[acetyl-CoA carboxylase] synthetase</fullName>
    </alternativeName>
</protein>
<dbReference type="NCBIfam" id="TIGR00121">
    <property type="entry name" value="birA_ligase"/>
    <property type="match status" value="1"/>
</dbReference>
<evidence type="ECO:0000256" key="2">
    <source>
        <dbReference type="ARBA" id="ARBA00023267"/>
    </source>
</evidence>
<keyword evidence="3" id="KW-0804">Transcription</keyword>
<feature type="binding site" evidence="3">
    <location>
        <begin position="92"/>
        <end position="94"/>
    </location>
    <ligand>
        <name>biotin</name>
        <dbReference type="ChEBI" id="CHEBI:57586"/>
    </ligand>
</feature>
<feature type="binding site" evidence="3">
    <location>
        <begin position="120"/>
        <end position="122"/>
    </location>
    <ligand>
        <name>biotin</name>
        <dbReference type="ChEBI" id="CHEBI:57586"/>
    </ligand>
</feature>
<dbReference type="InterPro" id="IPR036388">
    <property type="entry name" value="WH-like_DNA-bd_sf"/>
</dbReference>
<evidence type="ECO:0000259" key="4">
    <source>
        <dbReference type="PROSITE" id="PS51733"/>
    </source>
</evidence>
<dbReference type="Gene3D" id="2.30.30.100">
    <property type="match status" value="1"/>
</dbReference>
<proteinExistence type="inferred from homology"/>
<name>A0A8J7H2H7_9FIRM</name>
<keyword evidence="3" id="KW-0067">ATP-binding</keyword>
<evidence type="ECO:0000313" key="6">
    <source>
        <dbReference type="Proteomes" id="UP000623269"/>
    </source>
</evidence>
<dbReference type="InterPro" id="IPR004408">
    <property type="entry name" value="Biotin_CoA_COase_ligase"/>
</dbReference>
<dbReference type="GO" id="GO:0009249">
    <property type="term" value="P:protein lipoylation"/>
    <property type="evidence" value="ECO:0007669"/>
    <property type="project" value="UniProtKB-ARBA"/>
</dbReference>
<keyword evidence="3" id="KW-0805">Transcription regulation</keyword>
<reference evidence="5" key="1">
    <citation type="submission" date="2020-12" db="EMBL/GenBank/DDBJ databases">
        <title>M. sibirica DSM 26468T genome.</title>
        <authorList>
            <person name="Thieme N."/>
            <person name="Rettenmaier R."/>
            <person name="Zverlov V."/>
            <person name="Liebl W."/>
        </authorList>
    </citation>
    <scope>NUCLEOTIDE SEQUENCE</scope>
    <source>
        <strain evidence="5">DSM 26468</strain>
    </source>
</reference>
<dbReference type="Gene3D" id="3.30.930.10">
    <property type="entry name" value="Bira Bifunctional Protein, Domain 2"/>
    <property type="match status" value="1"/>
</dbReference>
<dbReference type="GO" id="GO:0006355">
    <property type="term" value="P:regulation of DNA-templated transcription"/>
    <property type="evidence" value="ECO:0007669"/>
    <property type="project" value="UniProtKB-UniRule"/>
</dbReference>
<organism evidence="5 6">
    <name type="scientific">Mobilitalea sibirica</name>
    <dbReference type="NCBI Taxonomy" id="1462919"/>
    <lineage>
        <taxon>Bacteria</taxon>
        <taxon>Bacillati</taxon>
        <taxon>Bacillota</taxon>
        <taxon>Clostridia</taxon>
        <taxon>Lachnospirales</taxon>
        <taxon>Lachnospiraceae</taxon>
        <taxon>Mobilitalea</taxon>
    </lineage>
</organism>
<dbReference type="GO" id="GO:0016740">
    <property type="term" value="F:transferase activity"/>
    <property type="evidence" value="ECO:0007669"/>
    <property type="project" value="UniProtKB-ARBA"/>
</dbReference>
<dbReference type="HAMAP" id="MF_00978">
    <property type="entry name" value="Bifunct_BirA"/>
    <property type="match status" value="1"/>
</dbReference>
<dbReference type="SUPFAM" id="SSF55681">
    <property type="entry name" value="Class II aaRS and biotin synthetases"/>
    <property type="match status" value="1"/>
</dbReference>
<dbReference type="PANTHER" id="PTHR12835:SF5">
    <property type="entry name" value="BIOTIN--PROTEIN LIGASE"/>
    <property type="match status" value="1"/>
</dbReference>
<dbReference type="RefSeq" id="WP_197661214.1">
    <property type="nucleotide sequence ID" value="NZ_JAEAGR010000007.1"/>
</dbReference>
<dbReference type="InterPro" id="IPR004143">
    <property type="entry name" value="BPL_LPL_catalytic"/>
</dbReference>
<dbReference type="Pfam" id="PF03099">
    <property type="entry name" value="BPL_LplA_LipB"/>
    <property type="match status" value="1"/>
</dbReference>
<dbReference type="GO" id="GO:0003677">
    <property type="term" value="F:DNA binding"/>
    <property type="evidence" value="ECO:0007669"/>
    <property type="project" value="UniProtKB-UniRule"/>
</dbReference>
<dbReference type="GO" id="GO:0004077">
    <property type="term" value="F:biotin--[biotin carboxyl-carrier protein] ligase activity"/>
    <property type="evidence" value="ECO:0007669"/>
    <property type="project" value="UniProtKB-UniRule"/>
</dbReference>
<comment type="similarity">
    <text evidence="3">Belongs to the biotin--protein ligase family.</text>
</comment>
<feature type="domain" description="BPL/LPL catalytic" evidence="4">
    <location>
        <begin position="69"/>
        <end position="258"/>
    </location>
</feature>
<dbReference type="PANTHER" id="PTHR12835">
    <property type="entry name" value="BIOTIN PROTEIN LIGASE"/>
    <property type="match status" value="1"/>
</dbReference>
<dbReference type="GO" id="GO:0005524">
    <property type="term" value="F:ATP binding"/>
    <property type="evidence" value="ECO:0007669"/>
    <property type="project" value="UniProtKB-UniRule"/>
</dbReference>
<keyword evidence="6" id="KW-1185">Reference proteome</keyword>
<evidence type="ECO:0000256" key="3">
    <source>
        <dbReference type="HAMAP-Rule" id="MF_00978"/>
    </source>
</evidence>
<dbReference type="InterPro" id="IPR013196">
    <property type="entry name" value="HTH_11"/>
</dbReference>
<dbReference type="InterPro" id="IPR045864">
    <property type="entry name" value="aa-tRNA-synth_II/BPL/LPL"/>
</dbReference>
<dbReference type="Pfam" id="PF08279">
    <property type="entry name" value="HTH_11"/>
    <property type="match status" value="1"/>
</dbReference>
<dbReference type="Proteomes" id="UP000623269">
    <property type="component" value="Unassembled WGS sequence"/>
</dbReference>
<dbReference type="Gene3D" id="1.10.10.10">
    <property type="entry name" value="Winged helix-like DNA-binding domain superfamily/Winged helix DNA-binding domain"/>
    <property type="match status" value="1"/>
</dbReference>
<dbReference type="EMBL" id="JAEAGR010000007">
    <property type="protein sequence ID" value="MBH1940994.1"/>
    <property type="molecule type" value="Genomic_DNA"/>
</dbReference>
<keyword evidence="3" id="KW-0238">DNA-binding</keyword>
<comment type="caution">
    <text evidence="5">The sequence shown here is derived from an EMBL/GenBank/DDBJ whole genome shotgun (WGS) entry which is preliminary data.</text>
</comment>
<gene>
    <name evidence="3" type="primary">birA</name>
    <name evidence="5" type="ORF">I5677_08835</name>
</gene>
<dbReference type="InterPro" id="IPR030855">
    <property type="entry name" value="Bifunct_BirA"/>
</dbReference>
<feature type="binding site" evidence="3">
    <location>
        <position position="187"/>
    </location>
    <ligand>
        <name>biotin</name>
        <dbReference type="ChEBI" id="CHEBI:57586"/>
    </ligand>
</feature>
<comment type="catalytic activity">
    <reaction evidence="3">
        <text>biotin + L-lysyl-[protein] + ATP = N(6)-biotinyl-L-lysyl-[protein] + AMP + diphosphate + H(+)</text>
        <dbReference type="Rhea" id="RHEA:11756"/>
        <dbReference type="Rhea" id="RHEA-COMP:9752"/>
        <dbReference type="Rhea" id="RHEA-COMP:10505"/>
        <dbReference type="ChEBI" id="CHEBI:15378"/>
        <dbReference type="ChEBI" id="CHEBI:29969"/>
        <dbReference type="ChEBI" id="CHEBI:30616"/>
        <dbReference type="ChEBI" id="CHEBI:33019"/>
        <dbReference type="ChEBI" id="CHEBI:57586"/>
        <dbReference type="ChEBI" id="CHEBI:83144"/>
        <dbReference type="ChEBI" id="CHEBI:456215"/>
        <dbReference type="EC" id="6.3.4.15"/>
    </reaction>
</comment>